<proteinExistence type="predicted"/>
<protein>
    <recommendedName>
        <fullName evidence="1">glutathione transferase</fullName>
        <ecNumber evidence="1">2.5.1.18</ecNumber>
    </recommendedName>
</protein>
<evidence type="ECO:0000313" key="6">
    <source>
        <dbReference type="EMBL" id="VAV86366.1"/>
    </source>
</evidence>
<dbReference type="PANTHER" id="PTHR44051:SF9">
    <property type="entry name" value="GLUTATHIONE S-TRANSFERASE 1"/>
    <property type="match status" value="1"/>
</dbReference>
<feature type="domain" description="GST C-terminal" evidence="5">
    <location>
        <begin position="87"/>
        <end position="202"/>
    </location>
</feature>
<keyword evidence="2 6" id="KW-0808">Transferase</keyword>
<dbReference type="PANTHER" id="PTHR44051">
    <property type="entry name" value="GLUTATHIONE S-TRANSFERASE-RELATED"/>
    <property type="match status" value="1"/>
</dbReference>
<organism evidence="6">
    <name type="scientific">hydrothermal vent metagenome</name>
    <dbReference type="NCBI Taxonomy" id="652676"/>
    <lineage>
        <taxon>unclassified sequences</taxon>
        <taxon>metagenomes</taxon>
        <taxon>ecological metagenomes</taxon>
    </lineage>
</organism>
<dbReference type="Pfam" id="PF00043">
    <property type="entry name" value="GST_C"/>
    <property type="match status" value="1"/>
</dbReference>
<dbReference type="EMBL" id="UOED01000001">
    <property type="protein sequence ID" value="VAV86366.1"/>
    <property type="molecule type" value="Genomic_DNA"/>
</dbReference>
<evidence type="ECO:0000259" key="5">
    <source>
        <dbReference type="PROSITE" id="PS50405"/>
    </source>
</evidence>
<comment type="catalytic activity">
    <reaction evidence="3">
        <text>RX + glutathione = an S-substituted glutathione + a halide anion + H(+)</text>
        <dbReference type="Rhea" id="RHEA:16437"/>
        <dbReference type="ChEBI" id="CHEBI:15378"/>
        <dbReference type="ChEBI" id="CHEBI:16042"/>
        <dbReference type="ChEBI" id="CHEBI:17792"/>
        <dbReference type="ChEBI" id="CHEBI:57925"/>
        <dbReference type="ChEBI" id="CHEBI:90779"/>
        <dbReference type="EC" id="2.5.1.18"/>
    </reaction>
</comment>
<dbReference type="SUPFAM" id="SSF52833">
    <property type="entry name" value="Thioredoxin-like"/>
    <property type="match status" value="1"/>
</dbReference>
<evidence type="ECO:0000256" key="2">
    <source>
        <dbReference type="ARBA" id="ARBA00022679"/>
    </source>
</evidence>
<dbReference type="EC" id="2.5.1.18" evidence="1"/>
<dbReference type="PROSITE" id="PS50404">
    <property type="entry name" value="GST_NTER"/>
    <property type="match status" value="1"/>
</dbReference>
<dbReference type="GO" id="GO:0005737">
    <property type="term" value="C:cytoplasm"/>
    <property type="evidence" value="ECO:0007669"/>
    <property type="project" value="UniProtKB-ARBA"/>
</dbReference>
<sequence>MITVHHLNKSRSKRVLWLLEELDMPYEVVVHDRDAATNLAPDSLRAVHPLGKSPIIVDGDTILCESGVIMEYILDQAGQTALRPDKDSPDYYRYLEWLHFAEGSLALPVIARMIMNMEQRAGDQPLDGYITKEIAVDFAYIEDTLSRHGYFAGQNFTAADIMMTIMLEVAASIGLLEGRAKTLAYLESMQGRAAYQKAASFG</sequence>
<evidence type="ECO:0000256" key="1">
    <source>
        <dbReference type="ARBA" id="ARBA00012452"/>
    </source>
</evidence>
<dbReference type="InterPro" id="IPR004045">
    <property type="entry name" value="Glutathione_S-Trfase_N"/>
</dbReference>
<dbReference type="SFLD" id="SFLDG00358">
    <property type="entry name" value="Main_(cytGST)"/>
    <property type="match status" value="1"/>
</dbReference>
<accession>A0A3B0RBN9</accession>
<dbReference type="InterPro" id="IPR004046">
    <property type="entry name" value="GST_C"/>
</dbReference>
<feature type="domain" description="GST N-terminal" evidence="4">
    <location>
        <begin position="1"/>
        <end position="81"/>
    </location>
</feature>
<dbReference type="SFLD" id="SFLDS00019">
    <property type="entry name" value="Glutathione_Transferase_(cytos"/>
    <property type="match status" value="1"/>
</dbReference>
<dbReference type="Gene3D" id="1.20.1050.10">
    <property type="match status" value="1"/>
</dbReference>
<dbReference type="FunFam" id="3.40.30.10:FF:000156">
    <property type="entry name" value="Glutathione S-transferase 1"/>
    <property type="match status" value="1"/>
</dbReference>
<reference evidence="6" key="1">
    <citation type="submission" date="2018-06" db="EMBL/GenBank/DDBJ databases">
        <authorList>
            <person name="Zhirakovskaya E."/>
        </authorList>
    </citation>
    <scope>NUCLEOTIDE SEQUENCE</scope>
</reference>
<dbReference type="InterPro" id="IPR040079">
    <property type="entry name" value="Glutathione_S-Trfase"/>
</dbReference>
<dbReference type="SFLD" id="SFLDG01150">
    <property type="entry name" value="Main.1:_Beta-like"/>
    <property type="match status" value="1"/>
</dbReference>
<dbReference type="SUPFAM" id="SSF47616">
    <property type="entry name" value="GST C-terminal domain-like"/>
    <property type="match status" value="1"/>
</dbReference>
<dbReference type="GO" id="GO:0004601">
    <property type="term" value="F:peroxidase activity"/>
    <property type="evidence" value="ECO:0007669"/>
    <property type="project" value="UniProtKB-ARBA"/>
</dbReference>
<dbReference type="CDD" id="cd03046">
    <property type="entry name" value="GST_N_GTT1_like"/>
    <property type="match status" value="1"/>
</dbReference>
<name>A0A3B0RBN9_9ZZZZ</name>
<dbReference type="GO" id="GO:0004364">
    <property type="term" value="F:glutathione transferase activity"/>
    <property type="evidence" value="ECO:0007669"/>
    <property type="project" value="UniProtKB-EC"/>
</dbReference>
<dbReference type="AlphaFoldDB" id="A0A3B0RBN9"/>
<dbReference type="InterPro" id="IPR036282">
    <property type="entry name" value="Glutathione-S-Trfase_C_sf"/>
</dbReference>
<evidence type="ECO:0000256" key="3">
    <source>
        <dbReference type="ARBA" id="ARBA00047960"/>
    </source>
</evidence>
<dbReference type="Gene3D" id="3.40.30.10">
    <property type="entry name" value="Glutaredoxin"/>
    <property type="match status" value="1"/>
</dbReference>
<dbReference type="InterPro" id="IPR036249">
    <property type="entry name" value="Thioredoxin-like_sf"/>
</dbReference>
<dbReference type="InterPro" id="IPR010987">
    <property type="entry name" value="Glutathione-S-Trfase_C-like"/>
</dbReference>
<dbReference type="Pfam" id="PF13417">
    <property type="entry name" value="GST_N_3"/>
    <property type="match status" value="1"/>
</dbReference>
<dbReference type="PROSITE" id="PS50405">
    <property type="entry name" value="GST_CTER"/>
    <property type="match status" value="1"/>
</dbReference>
<gene>
    <name evidence="6" type="ORF">MNBD_ALPHA02-1300</name>
</gene>
<evidence type="ECO:0000259" key="4">
    <source>
        <dbReference type="PROSITE" id="PS50404"/>
    </source>
</evidence>